<dbReference type="PANTHER" id="PTHR47197:SF3">
    <property type="entry name" value="DIHYDRO-HEME D1 DEHYDROGENASE"/>
    <property type="match status" value="1"/>
</dbReference>
<comment type="caution">
    <text evidence="1">The sequence shown here is derived from an EMBL/GenBank/DDBJ whole genome shotgun (WGS) entry which is preliminary data.</text>
</comment>
<dbReference type="InterPro" id="IPR051200">
    <property type="entry name" value="Host-pathogen_enzymatic-act"/>
</dbReference>
<dbReference type="Gene3D" id="2.130.10.10">
    <property type="entry name" value="YVTN repeat-like/Quinoprotein amine dehydrogenase"/>
    <property type="match status" value="1"/>
</dbReference>
<sequence>VPTALAAGATGVVYATGGTSDEVLALRMTADKVRVIRRYPLRWQPFPKDQYPYTYQANHARKPYQFYPNSVAVGPSNRHLYVTGMLSNGLARIDIRTARTKYVNVGPYPFAVILADGGRRLVVSDWAGRGVTILDRRTLKVLGTVSTGPALGPHTAAAGVHPTAVAGVGQGPYIWVADANDDALVEVNVRQLKAVRVIADRPYPGAPPGS</sequence>
<gene>
    <name evidence="1" type="ORF">B2A_06157</name>
</gene>
<name>T1BL74_9ZZZZ</name>
<feature type="non-terminal residue" evidence="1">
    <location>
        <position position="210"/>
    </location>
</feature>
<feature type="non-terminal residue" evidence="1">
    <location>
        <position position="1"/>
    </location>
</feature>
<dbReference type="InterPro" id="IPR011045">
    <property type="entry name" value="N2O_reductase_N"/>
</dbReference>
<accession>T1BL74</accession>
<evidence type="ECO:0000313" key="1">
    <source>
        <dbReference type="EMBL" id="EQD54044.1"/>
    </source>
</evidence>
<proteinExistence type="predicted"/>
<dbReference type="InterPro" id="IPR015943">
    <property type="entry name" value="WD40/YVTN_repeat-like_dom_sf"/>
</dbReference>
<dbReference type="AlphaFoldDB" id="T1BL74"/>
<dbReference type="SUPFAM" id="SSF50974">
    <property type="entry name" value="Nitrous oxide reductase, N-terminal domain"/>
    <property type="match status" value="1"/>
</dbReference>
<reference evidence="1" key="2">
    <citation type="journal article" date="2014" name="ISME J.">
        <title>Microbial stratification in low pH oxic and suboxic macroscopic growths along an acid mine drainage.</title>
        <authorList>
            <person name="Mendez-Garcia C."/>
            <person name="Mesa V."/>
            <person name="Sprenger R.R."/>
            <person name="Richter M."/>
            <person name="Diez M.S."/>
            <person name="Solano J."/>
            <person name="Bargiela R."/>
            <person name="Golyshina O.V."/>
            <person name="Manteca A."/>
            <person name="Ramos J.L."/>
            <person name="Gallego J.R."/>
            <person name="Llorente I."/>
            <person name="Martins Dos Santos V.A."/>
            <person name="Jensen O.N."/>
            <person name="Pelaez A.I."/>
            <person name="Sanchez J."/>
            <person name="Ferrer M."/>
        </authorList>
    </citation>
    <scope>NUCLEOTIDE SEQUENCE</scope>
</reference>
<dbReference type="PANTHER" id="PTHR47197">
    <property type="entry name" value="PROTEIN NIRF"/>
    <property type="match status" value="1"/>
</dbReference>
<reference evidence="1" key="1">
    <citation type="submission" date="2013-08" db="EMBL/GenBank/DDBJ databases">
        <authorList>
            <person name="Mendez C."/>
            <person name="Richter M."/>
            <person name="Ferrer M."/>
            <person name="Sanchez J."/>
        </authorList>
    </citation>
    <scope>NUCLEOTIDE SEQUENCE</scope>
</reference>
<organism evidence="1">
    <name type="scientific">mine drainage metagenome</name>
    <dbReference type="NCBI Taxonomy" id="410659"/>
    <lineage>
        <taxon>unclassified sequences</taxon>
        <taxon>metagenomes</taxon>
        <taxon>ecological metagenomes</taxon>
    </lineage>
</organism>
<dbReference type="EMBL" id="AUZZ01004331">
    <property type="protein sequence ID" value="EQD54044.1"/>
    <property type="molecule type" value="Genomic_DNA"/>
</dbReference>
<protein>
    <submittedName>
        <fullName evidence="1">Phosphoesterase</fullName>
    </submittedName>
</protein>